<dbReference type="OrthoDB" id="9795068at2"/>
<dbReference type="KEGG" id="hnv:DDQ68_13555"/>
<feature type="domain" description="Glycosyltransferase subfamily 4-like N-terminal" evidence="1">
    <location>
        <begin position="64"/>
        <end position="198"/>
    </location>
</feature>
<evidence type="ECO:0000313" key="3">
    <source>
        <dbReference type="Proteomes" id="UP000245999"/>
    </source>
</evidence>
<accession>A0A2Z3GY91</accession>
<dbReference type="GO" id="GO:0016757">
    <property type="term" value="F:glycosyltransferase activity"/>
    <property type="evidence" value="ECO:0007669"/>
    <property type="project" value="TreeGrafter"/>
</dbReference>
<dbReference type="Gene3D" id="3.40.50.2000">
    <property type="entry name" value="Glycogen Phosphorylase B"/>
    <property type="match status" value="2"/>
</dbReference>
<keyword evidence="3" id="KW-1185">Reference proteome</keyword>
<dbReference type="InterPro" id="IPR028098">
    <property type="entry name" value="Glyco_trans_4-like_N"/>
</dbReference>
<dbReference type="Proteomes" id="UP000245999">
    <property type="component" value="Chromosome"/>
</dbReference>
<dbReference type="AlphaFoldDB" id="A0A2Z3GY91"/>
<dbReference type="EMBL" id="CP029145">
    <property type="protein sequence ID" value="AWM33720.1"/>
    <property type="molecule type" value="Genomic_DNA"/>
</dbReference>
<dbReference type="Pfam" id="PF13692">
    <property type="entry name" value="Glyco_trans_1_4"/>
    <property type="match status" value="1"/>
</dbReference>
<name>A0A2Z3GY91_9BACT</name>
<dbReference type="Pfam" id="PF13579">
    <property type="entry name" value="Glyco_trans_4_4"/>
    <property type="match status" value="1"/>
</dbReference>
<evidence type="ECO:0000259" key="1">
    <source>
        <dbReference type="Pfam" id="PF13579"/>
    </source>
</evidence>
<dbReference type="InterPro" id="IPR050194">
    <property type="entry name" value="Glycosyltransferase_grp1"/>
</dbReference>
<evidence type="ECO:0000313" key="2">
    <source>
        <dbReference type="EMBL" id="AWM33720.1"/>
    </source>
</evidence>
<reference evidence="3" key="1">
    <citation type="submission" date="2018-04" db="EMBL/GenBank/DDBJ databases">
        <title>Complete genome of Antarctic heterotrophic bacterium Hymenobacter nivis.</title>
        <authorList>
            <person name="Terashima M."/>
        </authorList>
    </citation>
    <scope>NUCLEOTIDE SEQUENCE [LARGE SCALE GENOMIC DNA]</scope>
    <source>
        <strain evidence="3">NBRC 111535</strain>
    </source>
</reference>
<organism evidence="2 3">
    <name type="scientific">Hymenobacter nivis</name>
    <dbReference type="NCBI Taxonomy" id="1850093"/>
    <lineage>
        <taxon>Bacteria</taxon>
        <taxon>Pseudomonadati</taxon>
        <taxon>Bacteroidota</taxon>
        <taxon>Cytophagia</taxon>
        <taxon>Cytophagales</taxon>
        <taxon>Hymenobacteraceae</taxon>
        <taxon>Hymenobacter</taxon>
    </lineage>
</organism>
<dbReference type="RefSeq" id="WP_109656774.1">
    <property type="nucleotide sequence ID" value="NZ_CP029145.1"/>
</dbReference>
<gene>
    <name evidence="2" type="ORF">DDQ68_13555</name>
</gene>
<protein>
    <recommendedName>
        <fullName evidence="1">Glycosyltransferase subfamily 4-like N-terminal domain-containing protein</fullName>
    </recommendedName>
</protein>
<sequence length="399" mass="43119">MRILHLPKWYPHRYDDQDGDFIERHVAAIAAAAGPGAQLAVVFAAVARGPLASFIEEDIDLAGPVPTWRYYYRARPTGWGPLDQLLKLGLWLACQRRGYRAVRRHWGGAGPDLVHAHVLLRTGLAAWWLKARRGIPYLITEHWTLYLPARVAQVGWWRRLLTRAVVRRAAALHAVSQVLADALGALGARAMRTAVIANVVDANLFRPVAAGADDPDQARRLLHVAAHHDRVKNLSGVLRVVAALRPAWPGLRLRVAGYGPDEATLRRYAAELGLLADGTVVFLGKLPHAAVAAEMAQATALVSFSRAETFGVVLLEARACGRPVVATRMGSVPELFAPEGAFGLLVAPDDEAALARALAEVLAHPEQFDGARLRADAAARCSPAAVGAAFWALYAEVVS</sequence>
<proteinExistence type="predicted"/>
<dbReference type="PANTHER" id="PTHR45947">
    <property type="entry name" value="SULFOQUINOVOSYL TRANSFERASE SQD2"/>
    <property type="match status" value="1"/>
</dbReference>
<dbReference type="PANTHER" id="PTHR45947:SF3">
    <property type="entry name" value="SULFOQUINOVOSYL TRANSFERASE SQD2"/>
    <property type="match status" value="1"/>
</dbReference>
<dbReference type="SUPFAM" id="SSF53756">
    <property type="entry name" value="UDP-Glycosyltransferase/glycogen phosphorylase"/>
    <property type="match status" value="1"/>
</dbReference>